<dbReference type="Proteomes" id="UP001457282">
    <property type="component" value="Unassembled WGS sequence"/>
</dbReference>
<dbReference type="PANTHER" id="PTHR34836:SF7">
    <property type="entry name" value="RECEPTOR LIGAND BINDING REGION DOMAIN-CONTAINING PROTEIN"/>
    <property type="match status" value="1"/>
</dbReference>
<feature type="compositionally biased region" description="Low complexity" evidence="1">
    <location>
        <begin position="200"/>
        <end position="209"/>
    </location>
</feature>
<dbReference type="SUPFAM" id="SSF53822">
    <property type="entry name" value="Periplasmic binding protein-like I"/>
    <property type="match status" value="1"/>
</dbReference>
<evidence type="ECO:0000313" key="3">
    <source>
        <dbReference type="EMBL" id="KAK9931914.1"/>
    </source>
</evidence>
<reference evidence="3 4" key="1">
    <citation type="journal article" date="2023" name="G3 (Bethesda)">
        <title>A chromosome-length genome assembly and annotation of blackberry (Rubus argutus, cv. 'Hillquist').</title>
        <authorList>
            <person name="Bruna T."/>
            <person name="Aryal R."/>
            <person name="Dudchenko O."/>
            <person name="Sargent D.J."/>
            <person name="Mead D."/>
            <person name="Buti M."/>
            <person name="Cavallini A."/>
            <person name="Hytonen T."/>
            <person name="Andres J."/>
            <person name="Pham M."/>
            <person name="Weisz D."/>
            <person name="Mascagni F."/>
            <person name="Usai G."/>
            <person name="Natali L."/>
            <person name="Bassil N."/>
            <person name="Fernandez G.E."/>
            <person name="Lomsadze A."/>
            <person name="Armour M."/>
            <person name="Olukolu B."/>
            <person name="Poorten T."/>
            <person name="Britton C."/>
            <person name="Davik J."/>
            <person name="Ashrafi H."/>
            <person name="Aiden E.L."/>
            <person name="Borodovsky M."/>
            <person name="Worthington M."/>
        </authorList>
    </citation>
    <scope>NUCLEOTIDE SEQUENCE [LARGE SCALE GENOMIC DNA]</scope>
    <source>
        <strain evidence="3">PI 553951</strain>
    </source>
</reference>
<sequence length="223" mass="24250">MAKNNQYLMIFFILFLDLCLIYGKSSAVGEIGTTAKSQQMVNVGVILDLDTPVGKMAHRCISMAISDFYARNANYRTKLNLTVKDSRNDAVSAASAALELLNNEEHHHAVAPSSTKTPQPTSIQTIPWPYHHPNLQVPPRNYSPTRPQNLNKPNQAKPSPPAAPLPPNHPSLLPTVKSPVHFDLPEPVLASHGGVDGIDRSAQSTAASSRPRRPCRVSPSQPS</sequence>
<evidence type="ECO:0000256" key="2">
    <source>
        <dbReference type="SAM" id="SignalP"/>
    </source>
</evidence>
<proteinExistence type="predicted"/>
<feature type="chain" id="PRO_5043665649" evidence="2">
    <location>
        <begin position="24"/>
        <end position="223"/>
    </location>
</feature>
<protein>
    <submittedName>
        <fullName evidence="3">Uncharacterized protein</fullName>
    </submittedName>
</protein>
<dbReference type="AlphaFoldDB" id="A0AAW1X6K5"/>
<comment type="caution">
    <text evidence="3">The sequence shown here is derived from an EMBL/GenBank/DDBJ whole genome shotgun (WGS) entry which is preliminary data.</text>
</comment>
<feature type="compositionally biased region" description="Polar residues" evidence="1">
    <location>
        <begin position="112"/>
        <end position="125"/>
    </location>
</feature>
<feature type="compositionally biased region" description="Polar residues" evidence="1">
    <location>
        <begin position="142"/>
        <end position="157"/>
    </location>
</feature>
<dbReference type="PANTHER" id="PTHR34836">
    <property type="entry name" value="OS06G0188250 PROTEIN"/>
    <property type="match status" value="1"/>
</dbReference>
<dbReference type="EMBL" id="JBEDUW010000004">
    <property type="protein sequence ID" value="KAK9931914.1"/>
    <property type="molecule type" value="Genomic_DNA"/>
</dbReference>
<dbReference type="InterPro" id="IPR028082">
    <property type="entry name" value="Peripla_BP_I"/>
</dbReference>
<feature type="signal peptide" evidence="2">
    <location>
        <begin position="1"/>
        <end position="23"/>
    </location>
</feature>
<name>A0AAW1X6K5_RUBAR</name>
<evidence type="ECO:0000313" key="4">
    <source>
        <dbReference type="Proteomes" id="UP001457282"/>
    </source>
</evidence>
<dbReference type="InterPro" id="IPR015683">
    <property type="entry name" value="Ionotropic_Glu_rcpt"/>
</dbReference>
<keyword evidence="4" id="KW-1185">Reference proteome</keyword>
<keyword evidence="2" id="KW-0732">Signal</keyword>
<feature type="region of interest" description="Disordered" evidence="1">
    <location>
        <begin position="106"/>
        <end position="223"/>
    </location>
</feature>
<feature type="compositionally biased region" description="Pro residues" evidence="1">
    <location>
        <begin position="158"/>
        <end position="169"/>
    </location>
</feature>
<accession>A0AAW1X6K5</accession>
<dbReference type="Gene3D" id="3.40.50.2300">
    <property type="match status" value="1"/>
</dbReference>
<organism evidence="3 4">
    <name type="scientific">Rubus argutus</name>
    <name type="common">Southern blackberry</name>
    <dbReference type="NCBI Taxonomy" id="59490"/>
    <lineage>
        <taxon>Eukaryota</taxon>
        <taxon>Viridiplantae</taxon>
        <taxon>Streptophyta</taxon>
        <taxon>Embryophyta</taxon>
        <taxon>Tracheophyta</taxon>
        <taxon>Spermatophyta</taxon>
        <taxon>Magnoliopsida</taxon>
        <taxon>eudicotyledons</taxon>
        <taxon>Gunneridae</taxon>
        <taxon>Pentapetalae</taxon>
        <taxon>rosids</taxon>
        <taxon>fabids</taxon>
        <taxon>Rosales</taxon>
        <taxon>Rosaceae</taxon>
        <taxon>Rosoideae</taxon>
        <taxon>Rosoideae incertae sedis</taxon>
        <taxon>Rubus</taxon>
    </lineage>
</organism>
<evidence type="ECO:0000256" key="1">
    <source>
        <dbReference type="SAM" id="MobiDB-lite"/>
    </source>
</evidence>
<gene>
    <name evidence="3" type="ORF">M0R45_019168</name>
</gene>